<keyword evidence="3" id="KW-0812">Transmembrane</keyword>
<gene>
    <name evidence="5" type="ORF">J2S18_001138</name>
</gene>
<dbReference type="Pfam" id="PF11611">
    <property type="entry name" value="DUF4352"/>
    <property type="match status" value="1"/>
</dbReference>
<protein>
    <recommendedName>
        <fullName evidence="4">DUF4352 domain-containing protein</fullName>
    </recommendedName>
</protein>
<name>A0ABT9USB5_9FIRM</name>
<feature type="transmembrane region" description="Helical" evidence="3">
    <location>
        <begin position="12"/>
        <end position="30"/>
    </location>
</feature>
<feature type="domain" description="DUF4352" evidence="4">
    <location>
        <begin position="54"/>
        <end position="172"/>
    </location>
</feature>
<evidence type="ECO:0000313" key="5">
    <source>
        <dbReference type="EMBL" id="MDQ0149208.1"/>
    </source>
</evidence>
<keyword evidence="1" id="KW-0732">Signal</keyword>
<keyword evidence="3" id="KW-0472">Membrane</keyword>
<dbReference type="InterPro" id="IPR029051">
    <property type="entry name" value="DUF4352"/>
</dbReference>
<dbReference type="EMBL" id="JAUSUF010000002">
    <property type="protein sequence ID" value="MDQ0149208.1"/>
    <property type="molecule type" value="Genomic_DNA"/>
</dbReference>
<organism evidence="5 6">
    <name type="scientific">Eubacterium multiforme</name>
    <dbReference type="NCBI Taxonomy" id="83339"/>
    <lineage>
        <taxon>Bacteria</taxon>
        <taxon>Bacillati</taxon>
        <taxon>Bacillota</taxon>
        <taxon>Clostridia</taxon>
        <taxon>Eubacteriales</taxon>
        <taxon>Eubacteriaceae</taxon>
        <taxon>Eubacterium</taxon>
    </lineage>
</organism>
<evidence type="ECO:0000259" key="4">
    <source>
        <dbReference type="Pfam" id="PF11611"/>
    </source>
</evidence>
<evidence type="ECO:0000256" key="2">
    <source>
        <dbReference type="SAM" id="MobiDB-lite"/>
    </source>
</evidence>
<dbReference type="RefSeq" id="WP_307484338.1">
    <property type="nucleotide sequence ID" value="NZ_JAUSUF010000002.1"/>
</dbReference>
<reference evidence="5 6" key="1">
    <citation type="submission" date="2023-07" db="EMBL/GenBank/DDBJ databases">
        <title>Genomic Encyclopedia of Type Strains, Phase IV (KMG-IV): sequencing the most valuable type-strain genomes for metagenomic binning, comparative biology and taxonomic classification.</title>
        <authorList>
            <person name="Goeker M."/>
        </authorList>
    </citation>
    <scope>NUCLEOTIDE SEQUENCE [LARGE SCALE GENOMIC DNA]</scope>
    <source>
        <strain evidence="5 6">DSM 20694</strain>
    </source>
</reference>
<feature type="compositionally biased region" description="Low complexity" evidence="2">
    <location>
        <begin position="31"/>
        <end position="47"/>
    </location>
</feature>
<evidence type="ECO:0000256" key="1">
    <source>
        <dbReference type="ARBA" id="ARBA00022729"/>
    </source>
</evidence>
<proteinExistence type="predicted"/>
<dbReference type="Gene3D" id="2.60.40.1240">
    <property type="match status" value="1"/>
</dbReference>
<evidence type="ECO:0000256" key="3">
    <source>
        <dbReference type="SAM" id="Phobius"/>
    </source>
</evidence>
<keyword evidence="3" id="KW-1133">Transmembrane helix</keyword>
<dbReference type="Proteomes" id="UP001228504">
    <property type="component" value="Unassembled WGS sequence"/>
</dbReference>
<dbReference type="InterPro" id="IPR029050">
    <property type="entry name" value="Immunoprotect_excell_Ig-like"/>
</dbReference>
<accession>A0ABT9USB5</accession>
<comment type="caution">
    <text evidence="5">The sequence shown here is derived from an EMBL/GenBank/DDBJ whole genome shotgun (WGS) entry which is preliminary data.</text>
</comment>
<feature type="region of interest" description="Disordered" evidence="2">
    <location>
        <begin position="31"/>
        <end position="52"/>
    </location>
</feature>
<evidence type="ECO:0000313" key="6">
    <source>
        <dbReference type="Proteomes" id="UP001228504"/>
    </source>
</evidence>
<keyword evidence="6" id="KW-1185">Reference proteome</keyword>
<sequence length="192" mass="21622">MDKIKKPIYKKWWFWLIIIVIILIAIGSSGSSSSDNSNNKSQSQTQESKNKVVKLNEQSKIGDVGVKVLKVKETKNISNEAGKSKANGKFIIIELSLKNESKDPIQYDSHDFTLNNDGKSYEIDDNSFDASGNMNSQQSIYNNNKDFIGVYDKFNPGITKKTYLVFDVPKDLDLSKTNLVIAQDDDIQFALK</sequence>